<organism evidence="3 4">
    <name type="scientific">Aspergillus steynii IBT 23096</name>
    <dbReference type="NCBI Taxonomy" id="1392250"/>
    <lineage>
        <taxon>Eukaryota</taxon>
        <taxon>Fungi</taxon>
        <taxon>Dikarya</taxon>
        <taxon>Ascomycota</taxon>
        <taxon>Pezizomycotina</taxon>
        <taxon>Eurotiomycetes</taxon>
        <taxon>Eurotiomycetidae</taxon>
        <taxon>Eurotiales</taxon>
        <taxon>Aspergillaceae</taxon>
        <taxon>Aspergillus</taxon>
        <taxon>Aspergillus subgen. Circumdati</taxon>
    </lineage>
</organism>
<reference evidence="3 4" key="1">
    <citation type="submission" date="2016-12" db="EMBL/GenBank/DDBJ databases">
        <title>The genomes of Aspergillus section Nigri reveals drivers in fungal speciation.</title>
        <authorList>
            <consortium name="DOE Joint Genome Institute"/>
            <person name="Vesth T.C."/>
            <person name="Nybo J."/>
            <person name="Theobald S."/>
            <person name="Brandl J."/>
            <person name="Frisvad J.C."/>
            <person name="Nielsen K.F."/>
            <person name="Lyhne E.K."/>
            <person name="Kogle M.E."/>
            <person name="Kuo A."/>
            <person name="Riley R."/>
            <person name="Clum A."/>
            <person name="Nolan M."/>
            <person name="Lipzen A."/>
            <person name="Salamov A."/>
            <person name="Henrissat B."/>
            <person name="Wiebenga A."/>
            <person name="De Vries R.P."/>
            <person name="Grigoriev I.V."/>
            <person name="Mortensen U.H."/>
            <person name="Andersen M.R."/>
            <person name="Baker S.E."/>
        </authorList>
    </citation>
    <scope>NUCLEOTIDE SEQUENCE [LARGE SCALE GENOMIC DNA]</scope>
    <source>
        <strain evidence="3 4">IBT 23096</strain>
    </source>
</reference>
<dbReference type="PANTHER" id="PTHR43355:SF2">
    <property type="entry name" value="FLAVIN REDUCTASE (NADPH)"/>
    <property type="match status" value="1"/>
</dbReference>
<dbReference type="STRING" id="1392250.A0A2I2G0J8"/>
<dbReference type="AlphaFoldDB" id="A0A2I2G0J8"/>
<dbReference type="SUPFAM" id="SSF51735">
    <property type="entry name" value="NAD(P)-binding Rossmann-fold domains"/>
    <property type="match status" value="1"/>
</dbReference>
<dbReference type="VEuPathDB" id="FungiDB:P170DRAFT_438203"/>
<feature type="domain" description="NAD(P)-binding" evidence="2">
    <location>
        <begin position="11"/>
        <end position="224"/>
    </location>
</feature>
<comment type="caution">
    <text evidence="3">The sequence shown here is derived from an EMBL/GenBank/DDBJ whole genome shotgun (WGS) entry which is preliminary data.</text>
</comment>
<dbReference type="Gene3D" id="3.40.50.720">
    <property type="entry name" value="NAD(P)-binding Rossmann-like Domain"/>
    <property type="match status" value="1"/>
</dbReference>
<evidence type="ECO:0000256" key="1">
    <source>
        <dbReference type="ARBA" id="ARBA00038376"/>
    </source>
</evidence>
<proteinExistence type="inferred from homology"/>
<accession>A0A2I2G0J8</accession>
<evidence type="ECO:0000259" key="2">
    <source>
        <dbReference type="Pfam" id="PF13460"/>
    </source>
</evidence>
<dbReference type="GeneID" id="36557237"/>
<gene>
    <name evidence="3" type="ORF">P170DRAFT_438203</name>
</gene>
<dbReference type="RefSeq" id="XP_024701701.1">
    <property type="nucleotide sequence ID" value="XM_024849538.1"/>
</dbReference>
<dbReference type="Pfam" id="PF13460">
    <property type="entry name" value="NAD_binding_10"/>
    <property type="match status" value="1"/>
</dbReference>
<dbReference type="GO" id="GO:0004074">
    <property type="term" value="F:biliverdin reductase [NAD(P)H] activity"/>
    <property type="evidence" value="ECO:0007669"/>
    <property type="project" value="TreeGrafter"/>
</dbReference>
<dbReference type="Proteomes" id="UP000234275">
    <property type="component" value="Unassembled WGS sequence"/>
</dbReference>
<evidence type="ECO:0000313" key="3">
    <source>
        <dbReference type="EMBL" id="PLB46399.1"/>
    </source>
</evidence>
<dbReference type="InterPro" id="IPR051606">
    <property type="entry name" value="Polyketide_Oxido-like"/>
</dbReference>
<name>A0A2I2G0J8_9EURO</name>
<sequence>MRSVQTIAFFGASTGVGLAALKHTLLSGDRAIALCRDPSKLAGIVSDDSNLKIVKGDAHDVAAVSKCLQREDGKLVDAVITTIGSKPVMNGIFLTLEDPEVCQKGMKTLLEALDQRRRDGVSGSPYIVACSTTGTSRFGRDYPLALFPVYDYLLRVPAADKKAMEDLLVASQETYTIVRPSRLVDGVTTKQVRVGIEDPQTGPIYKAIGYSISREDSGRWIAQNLVLKRDTVFYNKIASITN</sequence>
<evidence type="ECO:0000313" key="4">
    <source>
        <dbReference type="Proteomes" id="UP000234275"/>
    </source>
</evidence>
<dbReference type="InterPro" id="IPR036291">
    <property type="entry name" value="NAD(P)-bd_dom_sf"/>
</dbReference>
<protein>
    <submittedName>
        <fullName evidence="3">NAD(P)-binding protein</fullName>
    </submittedName>
</protein>
<dbReference type="InterPro" id="IPR016040">
    <property type="entry name" value="NAD(P)-bd_dom"/>
</dbReference>
<comment type="similarity">
    <text evidence="1">Belongs to the avfA family.</text>
</comment>
<dbReference type="GO" id="GO:0042602">
    <property type="term" value="F:riboflavin reductase (NADPH) activity"/>
    <property type="evidence" value="ECO:0007669"/>
    <property type="project" value="TreeGrafter"/>
</dbReference>
<dbReference type="PANTHER" id="PTHR43355">
    <property type="entry name" value="FLAVIN REDUCTASE (NADPH)"/>
    <property type="match status" value="1"/>
</dbReference>
<dbReference type="OrthoDB" id="63935at2759"/>
<dbReference type="EMBL" id="MSFO01000006">
    <property type="protein sequence ID" value="PLB46399.1"/>
    <property type="molecule type" value="Genomic_DNA"/>
</dbReference>
<keyword evidence="4" id="KW-1185">Reference proteome</keyword>